<keyword evidence="2" id="KW-0418">Kinase</keyword>
<protein>
    <submittedName>
        <fullName evidence="4">Winged helix-turn-helix transcriptional regulator</fullName>
    </submittedName>
</protein>
<dbReference type="AlphaFoldDB" id="A0A942URT3"/>
<dbReference type="PROSITE" id="PS00584">
    <property type="entry name" value="PFKB_KINASES_2"/>
    <property type="match status" value="1"/>
</dbReference>
<sequence>MNEQEELVLGMIKENPFISQEELSEIIGLSKSSLANIISSLIKKEYVFGKAYVLNETAPIICIGGANIDRKFYAQNEITAETSNPVKSSRAVGGVARNIAENLGRLGEEVTLLSTAGNDSEWEEIYDLSSPFMNLEHVAHFEHSATGSYTAVLDQNGDLNIALADMDVFEHITPELLIKNSNILRKAKCIVVDLNCPSETIDFLFFFTSKHNIPLVIIPVSSPKMSRLPKTLNAVSWLIVNKDETETFMNVKINDEKDWEDSVKKWLDLGVKNVIVTNGSKGVMTGREYGEIRYFPAIETPMVVDVTGAGDSFCAAVIYSWLQKKDTDYIIKSGLVNAHKTIMSKYTVRQELSQKQFMLDMEAI</sequence>
<dbReference type="GO" id="GO:0016301">
    <property type="term" value="F:kinase activity"/>
    <property type="evidence" value="ECO:0007669"/>
    <property type="project" value="UniProtKB-KW"/>
</dbReference>
<evidence type="ECO:0000256" key="2">
    <source>
        <dbReference type="ARBA" id="ARBA00022777"/>
    </source>
</evidence>
<dbReference type="CDD" id="cd01941">
    <property type="entry name" value="YeiC_kinase_like"/>
    <property type="match status" value="1"/>
</dbReference>
<dbReference type="InterPro" id="IPR029056">
    <property type="entry name" value="Ribokinase-like"/>
</dbReference>
<dbReference type="PANTHER" id="PTHR42909:SF4">
    <property type="entry name" value="CARBOHYDRATE KINASE, PFKB FAMILY"/>
    <property type="match status" value="1"/>
</dbReference>
<dbReference type="GO" id="GO:0016798">
    <property type="term" value="F:hydrolase activity, acting on glycosyl bonds"/>
    <property type="evidence" value="ECO:0007669"/>
    <property type="project" value="TreeGrafter"/>
</dbReference>
<dbReference type="Pfam" id="PF00294">
    <property type="entry name" value="PfkB"/>
    <property type="match status" value="1"/>
</dbReference>
<dbReference type="InterPro" id="IPR011611">
    <property type="entry name" value="PfkB_dom"/>
</dbReference>
<dbReference type="InterPro" id="IPR036390">
    <property type="entry name" value="WH_DNA-bd_sf"/>
</dbReference>
<dbReference type="PANTHER" id="PTHR42909">
    <property type="entry name" value="ZGC:136858"/>
    <property type="match status" value="1"/>
</dbReference>
<dbReference type="InterPro" id="IPR036388">
    <property type="entry name" value="WH-like_DNA-bd_sf"/>
</dbReference>
<feature type="domain" description="Carbohydrate kinase PfkB" evidence="3">
    <location>
        <begin position="60"/>
        <end position="345"/>
    </location>
</feature>
<proteinExistence type="predicted"/>
<name>A0A942URT3_9BACI</name>
<evidence type="ECO:0000313" key="5">
    <source>
        <dbReference type="Proteomes" id="UP000676456"/>
    </source>
</evidence>
<dbReference type="InterPro" id="IPR002173">
    <property type="entry name" value="Carboh/pur_kinase_PfkB_CS"/>
</dbReference>
<evidence type="ECO:0000313" key="4">
    <source>
        <dbReference type="EMBL" id="MBS4224447.1"/>
    </source>
</evidence>
<dbReference type="SUPFAM" id="SSF53613">
    <property type="entry name" value="Ribokinase-like"/>
    <property type="match status" value="1"/>
</dbReference>
<dbReference type="SUPFAM" id="SSF46785">
    <property type="entry name" value="Winged helix' DNA-binding domain"/>
    <property type="match status" value="1"/>
</dbReference>
<dbReference type="RefSeq" id="WP_213099819.1">
    <property type="nucleotide sequence ID" value="NZ_JAGYPH010000004.1"/>
</dbReference>
<dbReference type="Gene3D" id="3.40.1190.20">
    <property type="match status" value="1"/>
</dbReference>
<dbReference type="GO" id="GO:0004730">
    <property type="term" value="F:pseudouridylate synthase activity"/>
    <property type="evidence" value="ECO:0007669"/>
    <property type="project" value="TreeGrafter"/>
</dbReference>
<dbReference type="PROSITE" id="PS00583">
    <property type="entry name" value="PFKB_KINASES_1"/>
    <property type="match status" value="1"/>
</dbReference>
<reference evidence="4 5" key="1">
    <citation type="submission" date="2021-05" db="EMBL/GenBank/DDBJ databases">
        <title>Novel Bacillus species.</title>
        <authorList>
            <person name="Liu G."/>
        </authorList>
    </citation>
    <scope>NUCLEOTIDE SEQUENCE [LARGE SCALE GENOMIC DNA]</scope>
    <source>
        <strain evidence="4 5">FJAT-49682</strain>
    </source>
</reference>
<gene>
    <name evidence="4" type="ORF">KHA91_17195</name>
</gene>
<keyword evidence="5" id="KW-1185">Reference proteome</keyword>
<comment type="caution">
    <text evidence="4">The sequence shown here is derived from an EMBL/GenBank/DDBJ whole genome shotgun (WGS) entry which is preliminary data.</text>
</comment>
<dbReference type="EMBL" id="JAGYPN010000004">
    <property type="protein sequence ID" value="MBS4224447.1"/>
    <property type="molecule type" value="Genomic_DNA"/>
</dbReference>
<accession>A0A942URT3</accession>
<dbReference type="Pfam" id="PF13412">
    <property type="entry name" value="HTH_24"/>
    <property type="match status" value="1"/>
</dbReference>
<organism evidence="4 5">
    <name type="scientific">Lederbergia citrea</name>
    <dbReference type="NCBI Taxonomy" id="2833581"/>
    <lineage>
        <taxon>Bacteria</taxon>
        <taxon>Bacillati</taxon>
        <taxon>Bacillota</taxon>
        <taxon>Bacilli</taxon>
        <taxon>Bacillales</taxon>
        <taxon>Bacillaceae</taxon>
        <taxon>Lederbergia</taxon>
    </lineage>
</organism>
<keyword evidence="1" id="KW-0808">Transferase</keyword>
<dbReference type="Gene3D" id="1.10.10.10">
    <property type="entry name" value="Winged helix-like DNA-binding domain superfamily/Winged helix DNA-binding domain"/>
    <property type="match status" value="1"/>
</dbReference>
<dbReference type="Proteomes" id="UP000676456">
    <property type="component" value="Unassembled WGS sequence"/>
</dbReference>
<evidence type="ECO:0000259" key="3">
    <source>
        <dbReference type="Pfam" id="PF00294"/>
    </source>
</evidence>
<evidence type="ECO:0000256" key="1">
    <source>
        <dbReference type="ARBA" id="ARBA00022679"/>
    </source>
</evidence>
<dbReference type="GO" id="GO:0005737">
    <property type="term" value="C:cytoplasm"/>
    <property type="evidence" value="ECO:0007669"/>
    <property type="project" value="TreeGrafter"/>
</dbReference>